<dbReference type="GeneID" id="85480854"/>
<proteinExistence type="predicted"/>
<sequence>MSIGWCLPGKGAPSVTTSRLPARPPSMSTEVVKAGALLCSSPENLAGPGRDFPNKQLQSGHGGSPVGMQSRLTAGNHGSRGVTSGKLVIRLSRRPSTVVGRSLGVPRDETRTFVSAWRTERISNSMAPTVWLVHLRLCG</sequence>
<dbReference type="EMBL" id="JAHMHQ010000015">
    <property type="protein sequence ID" value="KAK1634273.1"/>
    <property type="molecule type" value="Genomic_DNA"/>
</dbReference>
<organism evidence="2 3">
    <name type="scientific">Colletotrichum phormii</name>
    <dbReference type="NCBI Taxonomy" id="359342"/>
    <lineage>
        <taxon>Eukaryota</taxon>
        <taxon>Fungi</taxon>
        <taxon>Dikarya</taxon>
        <taxon>Ascomycota</taxon>
        <taxon>Pezizomycotina</taxon>
        <taxon>Sordariomycetes</taxon>
        <taxon>Hypocreomycetidae</taxon>
        <taxon>Glomerellales</taxon>
        <taxon>Glomerellaceae</taxon>
        <taxon>Colletotrichum</taxon>
        <taxon>Colletotrichum acutatum species complex</taxon>
    </lineage>
</organism>
<reference evidence="2" key="1">
    <citation type="submission" date="2021-06" db="EMBL/GenBank/DDBJ databases">
        <title>Comparative genomics, transcriptomics and evolutionary studies reveal genomic signatures of adaptation to plant cell wall in hemibiotrophic fungi.</title>
        <authorList>
            <consortium name="DOE Joint Genome Institute"/>
            <person name="Baroncelli R."/>
            <person name="Diaz J.F."/>
            <person name="Benocci T."/>
            <person name="Peng M."/>
            <person name="Battaglia E."/>
            <person name="Haridas S."/>
            <person name="Andreopoulos W."/>
            <person name="Labutti K."/>
            <person name="Pangilinan J."/>
            <person name="Floch G.L."/>
            <person name="Makela M.R."/>
            <person name="Henrissat B."/>
            <person name="Grigoriev I.V."/>
            <person name="Crouch J.A."/>
            <person name="De Vries R.P."/>
            <person name="Sukno S.A."/>
            <person name="Thon M.R."/>
        </authorList>
    </citation>
    <scope>NUCLEOTIDE SEQUENCE</scope>
    <source>
        <strain evidence="2">CBS 102054</strain>
    </source>
</reference>
<comment type="caution">
    <text evidence="2">The sequence shown here is derived from an EMBL/GenBank/DDBJ whole genome shotgun (WGS) entry which is preliminary data.</text>
</comment>
<accession>A0AAI9ZLP8</accession>
<dbReference type="AlphaFoldDB" id="A0AAI9ZLP8"/>
<dbReference type="RefSeq" id="XP_060442880.1">
    <property type="nucleotide sequence ID" value="XM_060595992.1"/>
</dbReference>
<keyword evidence="3" id="KW-1185">Reference proteome</keyword>
<evidence type="ECO:0000313" key="2">
    <source>
        <dbReference type="EMBL" id="KAK1634273.1"/>
    </source>
</evidence>
<protein>
    <submittedName>
        <fullName evidence="2">Uncharacterized protein</fullName>
    </submittedName>
</protein>
<evidence type="ECO:0000313" key="3">
    <source>
        <dbReference type="Proteomes" id="UP001243989"/>
    </source>
</evidence>
<feature type="region of interest" description="Disordered" evidence="1">
    <location>
        <begin position="42"/>
        <end position="86"/>
    </location>
</feature>
<evidence type="ECO:0000256" key="1">
    <source>
        <dbReference type="SAM" id="MobiDB-lite"/>
    </source>
</evidence>
<gene>
    <name evidence="2" type="ORF">BDP81DRAFT_56490</name>
</gene>
<feature type="region of interest" description="Disordered" evidence="1">
    <location>
        <begin position="1"/>
        <end position="26"/>
    </location>
</feature>
<name>A0AAI9ZLP8_9PEZI</name>
<dbReference type="Proteomes" id="UP001243989">
    <property type="component" value="Unassembled WGS sequence"/>
</dbReference>